<dbReference type="AlphaFoldDB" id="A0A6G1I9C6"/>
<organism evidence="1 2">
    <name type="scientific">Trichodelitschia bisporula</name>
    <dbReference type="NCBI Taxonomy" id="703511"/>
    <lineage>
        <taxon>Eukaryota</taxon>
        <taxon>Fungi</taxon>
        <taxon>Dikarya</taxon>
        <taxon>Ascomycota</taxon>
        <taxon>Pezizomycotina</taxon>
        <taxon>Dothideomycetes</taxon>
        <taxon>Dothideomycetes incertae sedis</taxon>
        <taxon>Phaeotrichales</taxon>
        <taxon>Phaeotrichaceae</taxon>
        <taxon>Trichodelitschia</taxon>
    </lineage>
</organism>
<dbReference type="Proteomes" id="UP000799640">
    <property type="component" value="Unassembled WGS sequence"/>
</dbReference>
<sequence length="122" mass="13175">MECCAASDAGALTHPLSYGPTPPPNRFFPPWSPVASEAFPGQRAGWLVAYPPSQHRRCHSSYKPRPVPPSSSSCFHSIPSDSPLLLTLPFLCLALPTLRTSGHIQQPPLAPHVRNHSAGFTL</sequence>
<keyword evidence="2" id="KW-1185">Reference proteome</keyword>
<name>A0A6G1I9C6_9PEZI</name>
<evidence type="ECO:0000313" key="2">
    <source>
        <dbReference type="Proteomes" id="UP000799640"/>
    </source>
</evidence>
<evidence type="ECO:0000313" key="1">
    <source>
        <dbReference type="EMBL" id="KAF2404913.1"/>
    </source>
</evidence>
<dbReference type="EMBL" id="ML996687">
    <property type="protein sequence ID" value="KAF2404913.1"/>
    <property type="molecule type" value="Genomic_DNA"/>
</dbReference>
<proteinExistence type="predicted"/>
<protein>
    <submittedName>
        <fullName evidence="1">Uncharacterized protein</fullName>
    </submittedName>
</protein>
<gene>
    <name evidence="1" type="ORF">EJ06DRAFT_525481</name>
</gene>
<accession>A0A6G1I9C6</accession>
<reference evidence="1" key="1">
    <citation type="journal article" date="2020" name="Stud. Mycol.">
        <title>101 Dothideomycetes genomes: a test case for predicting lifestyles and emergence of pathogens.</title>
        <authorList>
            <person name="Haridas S."/>
            <person name="Albert R."/>
            <person name="Binder M."/>
            <person name="Bloem J."/>
            <person name="Labutti K."/>
            <person name="Salamov A."/>
            <person name="Andreopoulos B."/>
            <person name="Baker S."/>
            <person name="Barry K."/>
            <person name="Bills G."/>
            <person name="Bluhm B."/>
            <person name="Cannon C."/>
            <person name="Castanera R."/>
            <person name="Culley D."/>
            <person name="Daum C."/>
            <person name="Ezra D."/>
            <person name="Gonzalez J."/>
            <person name="Henrissat B."/>
            <person name="Kuo A."/>
            <person name="Liang C."/>
            <person name="Lipzen A."/>
            <person name="Lutzoni F."/>
            <person name="Magnuson J."/>
            <person name="Mondo S."/>
            <person name="Nolan M."/>
            <person name="Ohm R."/>
            <person name="Pangilinan J."/>
            <person name="Park H.-J."/>
            <person name="Ramirez L."/>
            <person name="Alfaro M."/>
            <person name="Sun H."/>
            <person name="Tritt A."/>
            <person name="Yoshinaga Y."/>
            <person name="Zwiers L.-H."/>
            <person name="Turgeon B."/>
            <person name="Goodwin S."/>
            <person name="Spatafora J."/>
            <person name="Crous P."/>
            <person name="Grigoriev I."/>
        </authorList>
    </citation>
    <scope>NUCLEOTIDE SEQUENCE</scope>
    <source>
        <strain evidence="1">CBS 262.69</strain>
    </source>
</reference>